<gene>
    <name evidence="2" type="ORF">SAMN02745724_03476</name>
</gene>
<feature type="chain" id="PRO_5011520793" evidence="1">
    <location>
        <begin position="27"/>
        <end position="511"/>
    </location>
</feature>
<dbReference type="EMBL" id="FOLO01000032">
    <property type="protein sequence ID" value="SFD09796.1"/>
    <property type="molecule type" value="Genomic_DNA"/>
</dbReference>
<dbReference type="Gene3D" id="2.130.10.130">
    <property type="entry name" value="Integrin alpha, N-terminal"/>
    <property type="match status" value="1"/>
</dbReference>
<evidence type="ECO:0000256" key="1">
    <source>
        <dbReference type="SAM" id="SignalP"/>
    </source>
</evidence>
<organism evidence="2 3">
    <name type="scientific">Pseudoalteromonas denitrificans DSM 6059</name>
    <dbReference type="NCBI Taxonomy" id="1123010"/>
    <lineage>
        <taxon>Bacteria</taxon>
        <taxon>Pseudomonadati</taxon>
        <taxon>Pseudomonadota</taxon>
        <taxon>Gammaproteobacteria</taxon>
        <taxon>Alteromonadales</taxon>
        <taxon>Pseudoalteromonadaceae</taxon>
        <taxon>Pseudoalteromonas</taxon>
    </lineage>
</organism>
<evidence type="ECO:0000313" key="3">
    <source>
        <dbReference type="Proteomes" id="UP000198862"/>
    </source>
</evidence>
<name>A0A1I1PJA3_9GAMM</name>
<evidence type="ECO:0000313" key="2">
    <source>
        <dbReference type="EMBL" id="SFD09796.1"/>
    </source>
</evidence>
<reference evidence="2 3" key="1">
    <citation type="submission" date="2016-10" db="EMBL/GenBank/DDBJ databases">
        <authorList>
            <person name="de Groot N.N."/>
        </authorList>
    </citation>
    <scope>NUCLEOTIDE SEQUENCE [LARGE SCALE GENOMIC DNA]</scope>
    <source>
        <strain evidence="2 3">DSM 6059</strain>
    </source>
</reference>
<proteinExistence type="predicted"/>
<keyword evidence="1" id="KW-0732">Signal</keyword>
<keyword evidence="3" id="KW-1185">Reference proteome</keyword>
<dbReference type="STRING" id="1123010.SAMN02745724_03476"/>
<sequence length="511" mass="58220">MHHFRKNILIYSMVLASSLSSSHVLAANKQSNSKKIDFKEITIEAPYKLIQPVMAADLKQGNAKELILLGVDNNKNKWLVIYQYNEVKSNYVVLNKIQIPKQFYSFDLSEYKKEHLQNLYFLSSSHIAKYNIHKNQFETITQINSIFLKENPEHINRAHFIKDFNKDNLDDFIMSDFSNTQIFIGQSNNTFIAQSLPIPADINLHKDGATYKQAKLYFEDINFDNKIDIIKVGEGKMQTFNQVENGQFNLISNEIHIDKSISGTEWWNKKDETGENLDQTELEYRKLEELRDINFDGITDMVVRFTKVSGVLDRVNDYEVYLGTNSNDQLIYDNKPNSVIHAEGTLTGLEFIDIDNDKKPEVMLAGFDIGLSQIIGALIAGSIDQDVYLFKMDKHDNYLKKPHVNKEVELNFSLSSGQSGSAVVKLADLDADGLKDLILSDGEDELDIYFGQSGKKLFSRRAVEFDTQLPKDGNSVSVSDLNDDGKDDLLLKFSKSDDNSNGHDFKILLTQ</sequence>
<accession>A0A1I1PJA3</accession>
<feature type="signal peptide" evidence="1">
    <location>
        <begin position="1"/>
        <end position="26"/>
    </location>
</feature>
<dbReference type="SUPFAM" id="SSF69318">
    <property type="entry name" value="Integrin alpha N-terminal domain"/>
    <property type="match status" value="1"/>
</dbReference>
<dbReference type="OrthoDB" id="7054769at2"/>
<dbReference type="InterPro" id="IPR028994">
    <property type="entry name" value="Integrin_alpha_N"/>
</dbReference>
<dbReference type="Proteomes" id="UP000198862">
    <property type="component" value="Unassembled WGS sequence"/>
</dbReference>
<dbReference type="AlphaFoldDB" id="A0A1I1PJA3"/>
<dbReference type="RefSeq" id="WP_091987230.1">
    <property type="nucleotide sequence ID" value="NZ_FOLO01000032.1"/>
</dbReference>
<protein>
    <submittedName>
        <fullName evidence="2">Repeat domain-containing protein</fullName>
    </submittedName>
</protein>